<dbReference type="Proteomes" id="UP000492821">
    <property type="component" value="Unassembled WGS sequence"/>
</dbReference>
<reference evidence="2" key="1">
    <citation type="journal article" date="2013" name="Genetics">
        <title>The draft genome and transcriptome of Panagrellus redivivus are shaped by the harsh demands of a free-living lifestyle.</title>
        <authorList>
            <person name="Srinivasan J."/>
            <person name="Dillman A.R."/>
            <person name="Macchietto M.G."/>
            <person name="Heikkinen L."/>
            <person name="Lakso M."/>
            <person name="Fracchia K.M."/>
            <person name="Antoshechkin I."/>
            <person name="Mortazavi A."/>
            <person name="Wong G."/>
            <person name="Sternberg P.W."/>
        </authorList>
    </citation>
    <scope>NUCLEOTIDE SEQUENCE [LARGE SCALE GENOMIC DNA]</scope>
    <source>
        <strain evidence="2">MT8872</strain>
    </source>
</reference>
<sequence>MNPRRIVTPTHGTTVLATAKRPLFTMPPIQPRILPSAPSPASICQCPTSRRLRVDRASLSLQPGISRPCCSVSQMPRYEHCQRSQSSSHKQSMGSSTIPKTIQYDILNG</sequence>
<dbReference type="WBParaSite" id="Pan_g18901.t1">
    <property type="protein sequence ID" value="Pan_g18901.t1"/>
    <property type="gene ID" value="Pan_g18901"/>
</dbReference>
<feature type="compositionally biased region" description="Low complexity" evidence="1">
    <location>
        <begin position="83"/>
        <end position="96"/>
    </location>
</feature>
<dbReference type="AlphaFoldDB" id="A0A7E4VBD4"/>
<organism evidence="2 3">
    <name type="scientific">Panagrellus redivivus</name>
    <name type="common">Microworm</name>
    <dbReference type="NCBI Taxonomy" id="6233"/>
    <lineage>
        <taxon>Eukaryota</taxon>
        <taxon>Metazoa</taxon>
        <taxon>Ecdysozoa</taxon>
        <taxon>Nematoda</taxon>
        <taxon>Chromadorea</taxon>
        <taxon>Rhabditida</taxon>
        <taxon>Tylenchina</taxon>
        <taxon>Panagrolaimomorpha</taxon>
        <taxon>Panagrolaimoidea</taxon>
        <taxon>Panagrolaimidae</taxon>
        <taxon>Panagrellus</taxon>
    </lineage>
</organism>
<proteinExistence type="predicted"/>
<name>A0A7E4VBD4_PANRE</name>
<evidence type="ECO:0000313" key="2">
    <source>
        <dbReference type="Proteomes" id="UP000492821"/>
    </source>
</evidence>
<feature type="region of interest" description="Disordered" evidence="1">
    <location>
        <begin position="80"/>
        <end position="101"/>
    </location>
</feature>
<keyword evidence="2" id="KW-1185">Reference proteome</keyword>
<reference evidence="3" key="2">
    <citation type="submission" date="2020-10" db="UniProtKB">
        <authorList>
            <consortium name="WormBaseParasite"/>
        </authorList>
    </citation>
    <scope>IDENTIFICATION</scope>
</reference>
<evidence type="ECO:0000313" key="3">
    <source>
        <dbReference type="WBParaSite" id="Pan_g18901.t1"/>
    </source>
</evidence>
<evidence type="ECO:0000256" key="1">
    <source>
        <dbReference type="SAM" id="MobiDB-lite"/>
    </source>
</evidence>
<protein>
    <submittedName>
        <fullName evidence="3">Uncharacterized protein</fullName>
    </submittedName>
</protein>
<accession>A0A7E4VBD4</accession>